<dbReference type="EMBL" id="CP151505">
    <property type="protein sequence ID" value="WZN62201.1"/>
    <property type="molecule type" value="Genomic_DNA"/>
</dbReference>
<dbReference type="SUPFAM" id="SSF55326">
    <property type="entry name" value="PurM N-terminal domain-like"/>
    <property type="match status" value="1"/>
</dbReference>
<dbReference type="Proteomes" id="UP001472866">
    <property type="component" value="Chromosome 05"/>
</dbReference>
<dbReference type="Pfam" id="PF02769">
    <property type="entry name" value="AIRS_C"/>
    <property type="match status" value="1"/>
</dbReference>
<evidence type="ECO:0000256" key="5">
    <source>
        <dbReference type="ARBA" id="ARBA00023266"/>
    </source>
</evidence>
<dbReference type="InterPro" id="IPR036921">
    <property type="entry name" value="PurM-like_N_sf"/>
</dbReference>
<reference evidence="9 10" key="1">
    <citation type="submission" date="2024-03" db="EMBL/GenBank/DDBJ databases">
        <title>Complete genome sequence of the green alga Chloropicon roscoffensis RCC1871.</title>
        <authorList>
            <person name="Lemieux C."/>
            <person name="Pombert J.-F."/>
            <person name="Otis C."/>
            <person name="Turmel M."/>
        </authorList>
    </citation>
    <scope>NUCLEOTIDE SEQUENCE [LARGE SCALE GENOMIC DNA]</scope>
    <source>
        <strain evidence="9 10">RCC1871</strain>
    </source>
</reference>
<evidence type="ECO:0000256" key="4">
    <source>
        <dbReference type="ARBA" id="ARBA00022840"/>
    </source>
</evidence>
<name>A0AAX4P842_9CHLO</name>
<evidence type="ECO:0000256" key="2">
    <source>
        <dbReference type="ARBA" id="ARBA00022741"/>
    </source>
</evidence>
<dbReference type="SUPFAM" id="SSF51905">
    <property type="entry name" value="FAD/NAD(P)-binding domain"/>
    <property type="match status" value="2"/>
</dbReference>
<evidence type="ECO:0000259" key="7">
    <source>
        <dbReference type="Pfam" id="PF02769"/>
    </source>
</evidence>
<dbReference type="GO" id="GO:0016260">
    <property type="term" value="P:selenocysteine biosynthetic process"/>
    <property type="evidence" value="ECO:0007669"/>
    <property type="project" value="TreeGrafter"/>
</dbReference>
<dbReference type="Pfam" id="PF07992">
    <property type="entry name" value="Pyr_redox_2"/>
    <property type="match status" value="1"/>
</dbReference>
<feature type="domain" description="FAD/NAD(P)-binding" evidence="8">
    <location>
        <begin position="10"/>
        <end position="332"/>
    </location>
</feature>
<dbReference type="CDD" id="cd02195">
    <property type="entry name" value="SelD"/>
    <property type="match status" value="1"/>
</dbReference>
<dbReference type="InterPro" id="IPR023753">
    <property type="entry name" value="FAD/NAD-binding_dom"/>
</dbReference>
<evidence type="ECO:0000259" key="6">
    <source>
        <dbReference type="Pfam" id="PF00586"/>
    </source>
</evidence>
<dbReference type="Pfam" id="PF00586">
    <property type="entry name" value="AIRS"/>
    <property type="match status" value="1"/>
</dbReference>
<protein>
    <submittedName>
        <fullName evidence="9">Selenophosphate synthetase SelD</fullName>
    </submittedName>
</protein>
<dbReference type="Gene3D" id="3.50.50.100">
    <property type="match status" value="1"/>
</dbReference>
<dbReference type="GO" id="GO:0005524">
    <property type="term" value="F:ATP binding"/>
    <property type="evidence" value="ECO:0007669"/>
    <property type="project" value="UniProtKB-KW"/>
</dbReference>
<dbReference type="Gene3D" id="3.90.650.10">
    <property type="entry name" value="PurM-like C-terminal domain"/>
    <property type="match status" value="1"/>
</dbReference>
<dbReference type="GO" id="GO:0004756">
    <property type="term" value="F:selenide, water dikinase activity"/>
    <property type="evidence" value="ECO:0007669"/>
    <property type="project" value="TreeGrafter"/>
</dbReference>
<evidence type="ECO:0000259" key="8">
    <source>
        <dbReference type="Pfam" id="PF07992"/>
    </source>
</evidence>
<keyword evidence="2" id="KW-0547">Nucleotide-binding</keyword>
<dbReference type="SUPFAM" id="SSF56042">
    <property type="entry name" value="PurM C-terminal domain-like"/>
    <property type="match status" value="1"/>
</dbReference>
<evidence type="ECO:0000313" key="10">
    <source>
        <dbReference type="Proteomes" id="UP001472866"/>
    </source>
</evidence>
<keyword evidence="3" id="KW-0418">Kinase</keyword>
<dbReference type="InterPro" id="IPR004536">
    <property type="entry name" value="SPS/SelD"/>
</dbReference>
<feature type="domain" description="PurM-like C-terminal" evidence="7">
    <location>
        <begin position="590"/>
        <end position="761"/>
    </location>
</feature>
<evidence type="ECO:0000313" key="9">
    <source>
        <dbReference type="EMBL" id="WZN62201.1"/>
    </source>
</evidence>
<sequence length="779" mass="83311">MERMAQYHEKDLVLVGGGHAHVGVLKMLAMRKKQNAWRPNRQTRVTLIAKETLTPYSGMLPGYVAGHYASEDCHIDLVPLARLAGATLIHAAATRVDPEAKTVHIARQVRGSESVEWSPPIAYDVLSINVGITPDTAAVPGAAEHTTTVKPIDRFVSRFEQVLRGGEAKLRDSSIAIVGGGAGGTELCLALHYRLLSVEKIENVRFVLYTRGQVLSGQNAYGRRAVRETLRSRGIRLVEGARVLGVSRGSVRFENADGCVREEPFDHCLWCTNASPAPWLAESGLATDAKGFVLVDETLRSVSHPDVFAAGDCATVRDHPRPKAGVFAVRQGAPLMENLTSWLSSRDPGALRRHVPQSTYLSLLSTGDRYAIGLRGSWGFQGAWVWRLKDWIDTTWMAKYTSEVRDMLASMAGGEAGKGRADGRDLGRHGMFCAGCGSKVGPDILSSVLQLLRDSPYGHVAPPPEEADDAAVLEVGGACKAIAQSVDFFRSFVEDPFVFGAIAANHALSDIYAMGVSPRAALAVAVVPRGNADKVRDCLLHMLSGACSTLAEADCELSGGHSAQGDEMALGFAVTGMVGGAVLKKANLMVGQKLILTKALGTGVLLAAEMRGMCRGEWMDGAIDSMRKLNRVGMEAALKHSATACTDVTGFGLAGHLREMVVASKVLVEIDLTSIPVLDGAMEMSNMGVESSLFEDNLKLSDAIQKDEGTSNKVFPLLFDPQTSGGLLFGVPSNKVESCLADLHSKGFGDATCIGTVTGKNFEKGGKQQKRPVRLVNKP</sequence>
<dbReference type="PRINTS" id="PR00368">
    <property type="entry name" value="FADPNR"/>
</dbReference>
<dbReference type="InterPro" id="IPR016188">
    <property type="entry name" value="PurM-like_N"/>
</dbReference>
<dbReference type="PANTHER" id="PTHR10256">
    <property type="entry name" value="SELENIDE, WATER DIKINASE"/>
    <property type="match status" value="1"/>
</dbReference>
<dbReference type="AlphaFoldDB" id="A0AAX4P842"/>
<dbReference type="NCBIfam" id="TIGR00476">
    <property type="entry name" value="selD"/>
    <property type="match status" value="1"/>
</dbReference>
<dbReference type="PANTHER" id="PTHR10256:SF0">
    <property type="entry name" value="INACTIVE SELENIDE, WATER DIKINASE-LIKE PROTEIN-RELATED"/>
    <property type="match status" value="1"/>
</dbReference>
<evidence type="ECO:0000256" key="3">
    <source>
        <dbReference type="ARBA" id="ARBA00022777"/>
    </source>
</evidence>
<evidence type="ECO:0000256" key="1">
    <source>
        <dbReference type="ARBA" id="ARBA00022679"/>
    </source>
</evidence>
<gene>
    <name evidence="9" type="ORF">HKI87_05g37370</name>
</gene>
<keyword evidence="1" id="KW-0808">Transferase</keyword>
<keyword evidence="10" id="KW-1185">Reference proteome</keyword>
<dbReference type="InterPro" id="IPR017584">
    <property type="entry name" value="Pyridine_nucleo_diS_OxRdtase_N"/>
</dbReference>
<keyword evidence="4" id="KW-0067">ATP-binding</keyword>
<organism evidence="9 10">
    <name type="scientific">Chloropicon roscoffensis</name>
    <dbReference type="NCBI Taxonomy" id="1461544"/>
    <lineage>
        <taxon>Eukaryota</taxon>
        <taxon>Viridiplantae</taxon>
        <taxon>Chlorophyta</taxon>
        <taxon>Chloropicophyceae</taxon>
        <taxon>Chloropicales</taxon>
        <taxon>Chloropicaceae</taxon>
        <taxon>Chloropicon</taxon>
    </lineage>
</organism>
<dbReference type="GO" id="GO:0016491">
    <property type="term" value="F:oxidoreductase activity"/>
    <property type="evidence" value="ECO:0007669"/>
    <property type="project" value="InterPro"/>
</dbReference>
<dbReference type="InterPro" id="IPR010918">
    <property type="entry name" value="PurM-like_C_dom"/>
</dbReference>
<feature type="domain" description="PurM-like N-terminal" evidence="6">
    <location>
        <begin position="468"/>
        <end position="578"/>
    </location>
</feature>
<dbReference type="Gene3D" id="3.30.1330.10">
    <property type="entry name" value="PurM-like, N-terminal domain"/>
    <property type="match status" value="1"/>
</dbReference>
<proteinExistence type="predicted"/>
<accession>A0AAX4P842</accession>
<dbReference type="GO" id="GO:0005737">
    <property type="term" value="C:cytoplasm"/>
    <property type="evidence" value="ECO:0007669"/>
    <property type="project" value="TreeGrafter"/>
</dbReference>
<dbReference type="InterPro" id="IPR036676">
    <property type="entry name" value="PurM-like_C_sf"/>
</dbReference>
<dbReference type="NCBIfam" id="TIGR03169">
    <property type="entry name" value="Nterm_to_SelD"/>
    <property type="match status" value="1"/>
</dbReference>
<dbReference type="InterPro" id="IPR036188">
    <property type="entry name" value="FAD/NAD-bd_sf"/>
</dbReference>
<keyword evidence="5" id="KW-0711">Selenium</keyword>